<accession>A0A414HR99</accession>
<dbReference type="EMBL" id="QSJP01000004">
    <property type="protein sequence ID" value="RHD89795.1"/>
    <property type="molecule type" value="Genomic_DNA"/>
</dbReference>
<evidence type="ECO:0000313" key="2">
    <source>
        <dbReference type="Proteomes" id="UP000284785"/>
    </source>
</evidence>
<evidence type="ECO:0000313" key="1">
    <source>
        <dbReference type="EMBL" id="RHD89795.1"/>
    </source>
</evidence>
<dbReference type="AlphaFoldDB" id="A0A414HR99"/>
<organism evidence="1 2">
    <name type="scientific">Bacteroides thetaiotaomicron</name>
    <dbReference type="NCBI Taxonomy" id="818"/>
    <lineage>
        <taxon>Bacteria</taxon>
        <taxon>Pseudomonadati</taxon>
        <taxon>Bacteroidota</taxon>
        <taxon>Bacteroidia</taxon>
        <taxon>Bacteroidales</taxon>
        <taxon>Bacteroidaceae</taxon>
        <taxon>Bacteroides</taxon>
    </lineage>
</organism>
<gene>
    <name evidence="1" type="ORF">DW780_06960</name>
</gene>
<sequence length="85" mass="10262">MQVTFESIICAWDENIPALLIQVVNTILFCRDEQELRESVKQLREKTELDQYFKYGYGSHHFWINQRISKGSIRFMKNRLFIAEF</sequence>
<name>A0A414HR99_BACT4</name>
<proteinExistence type="predicted"/>
<reference evidence="1 2" key="1">
    <citation type="submission" date="2018-08" db="EMBL/GenBank/DDBJ databases">
        <title>A genome reference for cultivated species of the human gut microbiota.</title>
        <authorList>
            <person name="Zou Y."/>
            <person name="Xue W."/>
            <person name="Luo G."/>
        </authorList>
    </citation>
    <scope>NUCLEOTIDE SEQUENCE [LARGE SCALE GENOMIC DNA]</scope>
    <source>
        <strain evidence="1 2">AM30-26</strain>
    </source>
</reference>
<comment type="caution">
    <text evidence="1">The sequence shown here is derived from an EMBL/GenBank/DDBJ whole genome shotgun (WGS) entry which is preliminary data.</text>
</comment>
<protein>
    <submittedName>
        <fullName evidence="1">Uncharacterized protein</fullName>
    </submittedName>
</protein>
<dbReference type="Proteomes" id="UP000284785">
    <property type="component" value="Unassembled WGS sequence"/>
</dbReference>
<dbReference type="RefSeq" id="WP_118214422.1">
    <property type="nucleotide sequence ID" value="NZ_QSJP01000004.1"/>
</dbReference>